<dbReference type="InterPro" id="IPR047520">
    <property type="entry name" value="XPF_nuclease"/>
</dbReference>
<organism evidence="12 13">
    <name type="scientific">[Candida] arabinofermentans NRRL YB-2248</name>
    <dbReference type="NCBI Taxonomy" id="983967"/>
    <lineage>
        <taxon>Eukaryota</taxon>
        <taxon>Fungi</taxon>
        <taxon>Dikarya</taxon>
        <taxon>Ascomycota</taxon>
        <taxon>Saccharomycotina</taxon>
        <taxon>Pichiomycetes</taxon>
        <taxon>Pichiales</taxon>
        <taxon>Pichiaceae</taxon>
        <taxon>Ogataea</taxon>
        <taxon>Ogataea/Candida clade</taxon>
    </lineage>
</organism>
<evidence type="ECO:0000256" key="2">
    <source>
        <dbReference type="ARBA" id="ARBA00010015"/>
    </source>
</evidence>
<dbReference type="STRING" id="983967.A0A1E4T5A8"/>
<evidence type="ECO:0000256" key="1">
    <source>
        <dbReference type="ARBA" id="ARBA00004123"/>
    </source>
</evidence>
<evidence type="ECO:0000256" key="5">
    <source>
        <dbReference type="ARBA" id="ARBA00022763"/>
    </source>
</evidence>
<dbReference type="GO" id="GO:0000736">
    <property type="term" value="P:double-strand break repair via single-strand annealing, removal of nonhomologous ends"/>
    <property type="evidence" value="ECO:0007669"/>
    <property type="project" value="TreeGrafter"/>
</dbReference>
<evidence type="ECO:0000256" key="7">
    <source>
        <dbReference type="ARBA" id="ARBA00023125"/>
    </source>
</evidence>
<keyword evidence="5" id="KW-0227">DNA damage</keyword>
<dbReference type="CDD" id="cd20078">
    <property type="entry name" value="XPF_nuclease_XPF_euk"/>
    <property type="match status" value="1"/>
</dbReference>
<dbReference type="GO" id="GO:0003684">
    <property type="term" value="F:damaged DNA binding"/>
    <property type="evidence" value="ECO:0007669"/>
    <property type="project" value="TreeGrafter"/>
</dbReference>
<dbReference type="InterPro" id="IPR006166">
    <property type="entry name" value="ERCC4_domain"/>
</dbReference>
<dbReference type="Proteomes" id="UP000094801">
    <property type="component" value="Unassembled WGS sequence"/>
</dbReference>
<keyword evidence="13" id="KW-1185">Reference proteome</keyword>
<reference evidence="13" key="1">
    <citation type="submission" date="2016-04" db="EMBL/GenBank/DDBJ databases">
        <title>Comparative genomics of biotechnologically important yeasts.</title>
        <authorList>
            <consortium name="DOE Joint Genome Institute"/>
            <person name="Riley R."/>
            <person name="Haridas S."/>
            <person name="Wolfe K.H."/>
            <person name="Lopes M.R."/>
            <person name="Hittinger C.T."/>
            <person name="Goker M."/>
            <person name="Salamov A."/>
            <person name="Wisecaver J."/>
            <person name="Long T.M."/>
            <person name="Aerts A.L."/>
            <person name="Barry K."/>
            <person name="Choi C."/>
            <person name="Clum A."/>
            <person name="Coughlan A.Y."/>
            <person name="Deshpande S."/>
            <person name="Douglass A.P."/>
            <person name="Hanson S.J."/>
            <person name="Klenk H.-P."/>
            <person name="Labutti K."/>
            <person name="Lapidus A."/>
            <person name="Lindquist E."/>
            <person name="Lipzen A."/>
            <person name="Meier-Kolthoff J.P."/>
            <person name="Ohm R.A."/>
            <person name="Otillar R.P."/>
            <person name="Pangilinan J."/>
            <person name="Peng Y."/>
            <person name="Rokas A."/>
            <person name="Rosa C.A."/>
            <person name="Scheuner C."/>
            <person name="Sibirny A.A."/>
            <person name="Slot J.C."/>
            <person name="Stielow J.B."/>
            <person name="Sun H."/>
            <person name="Kurtzman C.P."/>
            <person name="Blackwell M."/>
            <person name="Grigoriev I.V."/>
            <person name="Jeffries T.W."/>
        </authorList>
    </citation>
    <scope>NUCLEOTIDE SEQUENCE [LARGE SCALE GENOMIC DNA]</scope>
    <source>
        <strain evidence="13">NRRL YB-2248</strain>
    </source>
</reference>
<dbReference type="GO" id="GO:0003697">
    <property type="term" value="F:single-stranded DNA binding"/>
    <property type="evidence" value="ECO:0007669"/>
    <property type="project" value="InterPro"/>
</dbReference>
<dbReference type="GO" id="GO:0000110">
    <property type="term" value="C:nucleotide-excision repair factor 1 complex"/>
    <property type="evidence" value="ECO:0007669"/>
    <property type="project" value="TreeGrafter"/>
</dbReference>
<evidence type="ECO:0000313" key="13">
    <source>
        <dbReference type="Proteomes" id="UP000094801"/>
    </source>
</evidence>
<dbReference type="EMBL" id="KV453849">
    <property type="protein sequence ID" value="ODV86943.1"/>
    <property type="molecule type" value="Genomic_DNA"/>
</dbReference>
<evidence type="ECO:0000256" key="6">
    <source>
        <dbReference type="ARBA" id="ARBA00022801"/>
    </source>
</evidence>
<dbReference type="InterPro" id="IPR011335">
    <property type="entry name" value="Restrct_endonuc-II-like"/>
</dbReference>
<gene>
    <name evidence="12" type="ORF">CANARDRAFT_27288</name>
</gene>
<comment type="similarity">
    <text evidence="2">Belongs to the XPF family.</text>
</comment>
<keyword evidence="3" id="KW-0540">Nuclease</keyword>
<dbReference type="Gene3D" id="1.10.150.20">
    <property type="entry name" value="5' to 3' exonuclease, C-terminal subdomain"/>
    <property type="match status" value="1"/>
</dbReference>
<dbReference type="OrthoDB" id="361020at2759"/>
<dbReference type="PANTHER" id="PTHR10150">
    <property type="entry name" value="DNA REPAIR ENDONUCLEASE XPF"/>
    <property type="match status" value="1"/>
</dbReference>
<dbReference type="SUPFAM" id="SSF52980">
    <property type="entry name" value="Restriction endonuclease-like"/>
    <property type="match status" value="1"/>
</dbReference>
<comment type="subcellular location">
    <subcellularLocation>
        <location evidence="1">Nucleus</location>
    </subcellularLocation>
</comment>
<evidence type="ECO:0000256" key="3">
    <source>
        <dbReference type="ARBA" id="ARBA00022722"/>
    </source>
</evidence>
<dbReference type="NCBIfam" id="TIGR00596">
    <property type="entry name" value="rad1"/>
    <property type="match status" value="1"/>
</dbReference>
<evidence type="ECO:0000256" key="8">
    <source>
        <dbReference type="ARBA" id="ARBA00023204"/>
    </source>
</evidence>
<name>A0A1E4T5A8_9ASCO</name>
<dbReference type="Gene3D" id="3.40.50.10130">
    <property type="match status" value="1"/>
</dbReference>
<evidence type="ECO:0000256" key="4">
    <source>
        <dbReference type="ARBA" id="ARBA00022759"/>
    </source>
</evidence>
<dbReference type="InterPro" id="IPR010994">
    <property type="entry name" value="RuvA_2-like"/>
</dbReference>
<evidence type="ECO:0000259" key="11">
    <source>
        <dbReference type="SMART" id="SM00891"/>
    </source>
</evidence>
<keyword evidence="8" id="KW-0234">DNA repair</keyword>
<dbReference type="AlphaFoldDB" id="A0A1E4T5A8"/>
<accession>A0A1E4T5A8</accession>
<keyword evidence="4" id="KW-0255">Endonuclease</keyword>
<proteinExistence type="inferred from homology"/>
<dbReference type="InterPro" id="IPR006167">
    <property type="entry name" value="XPF"/>
</dbReference>
<evidence type="ECO:0000256" key="10">
    <source>
        <dbReference type="SAM" id="MobiDB-lite"/>
    </source>
</evidence>
<dbReference type="GO" id="GO:0000014">
    <property type="term" value="F:single-stranded DNA endodeoxyribonuclease activity"/>
    <property type="evidence" value="ECO:0007669"/>
    <property type="project" value="TreeGrafter"/>
</dbReference>
<keyword evidence="6" id="KW-0378">Hydrolase</keyword>
<dbReference type="Pfam" id="PF02732">
    <property type="entry name" value="ERCC4"/>
    <property type="match status" value="1"/>
</dbReference>
<dbReference type="FunFam" id="3.40.50.10130:FF:000002">
    <property type="entry name" value="DNA repair endonuclease XPF"/>
    <property type="match status" value="1"/>
</dbReference>
<sequence length="1027" mass="117270">MSEPLFVLDNDDLRGSQTSSEDKINEEERVEAELTELLKADNNESSRNSEVEYDHIPVTEKVVPRSTDTQPKELDINLTLNLEYQQQIVQDLIFDDGLVILGKGLGLTAIVANLLHVLSLSVIKDKKSLILLMNASEFENFKIGEELMELSWLDETKKKVSFQSIGGDAMTIEKRRKIYKRGGILSISNRILVTDLLADIIDANIVTGIVVLHSERVREYSTERFIINLYRRTNKWGFIKAFSEDPENFTVGFQPLYNKLKFLKIERAMLWPRFHVDVTQSLRSRKTETKVTELSIGLTGYMLKIQTGLMACIEACVGELRRQNPELMTDYWSMENALDENFVKSIRVMLEPSWHRLSNTTKQVIHDLSTLKTLLSQLFSYDAVQFYQILVAIVDANKPSVTNRNKVMAPWLMLDEAMTVISCAKSRIFHKIRESGEDGDEATTYLLEELPKWEQLALILDDINEESEKSGSHSDGPTLIMCSSQQVCAQLRRFLTSYKEHKCNNRKSFSGRKMMISLLKQHLNWKKRDGSRSVKIQSELNKKPENNLPVHSDIQSNNDEMNISRTFVRRRVAPTKRRRNRGGSTMASYDRMLSKNDDQNVMGEVDDTMIEKLETQLSDIESGDNDDDITESMKVDPVDDFEAFVDEFDNADTTEQSHHHALIYEFIERTDQIIIERFGSRSANLLLDELMPSHIILYEPNLGFIRETEVYQSQRTNNLAKCYFLYYGGSIEEQSYLKSIKKEKDAFTTLIREKANLPNTFVTDEDEVAKFAPDLRTPVNTRIAGGNPVAVKRQVIVDIREFRSQLPFLCHLSNLEVIPCMITVGDYIISPKICIERKSIPDLIGSLKSGRLYQQCEQMFRYYELPTLLIEFEEGKSFSLEPFTAYRNGGPGMASSVAVGPNFQLQDLQLKLMMLLVSFPSLKIIWSSSPFETARLFKELKMNQDEPDLNKSINAGLNPFFDKDTYFNDASIDLVQNIPGITSVNCHLITNKVKNLKELSGMGVSQLGELIGAEAATKVVSFFNRNV</sequence>
<protein>
    <recommendedName>
        <fullName evidence="11">ERCC4 domain-containing protein</fullName>
    </recommendedName>
</protein>
<feature type="region of interest" description="Disordered" evidence="10">
    <location>
        <begin position="1"/>
        <end position="28"/>
    </location>
</feature>
<dbReference type="SUPFAM" id="SSF47781">
    <property type="entry name" value="RuvA domain 2-like"/>
    <property type="match status" value="1"/>
</dbReference>
<dbReference type="PANTHER" id="PTHR10150:SF0">
    <property type="entry name" value="DNA REPAIR ENDONUCLEASE XPF"/>
    <property type="match status" value="1"/>
</dbReference>
<evidence type="ECO:0000313" key="12">
    <source>
        <dbReference type="EMBL" id="ODV86943.1"/>
    </source>
</evidence>
<dbReference type="SMART" id="SM00891">
    <property type="entry name" value="ERCC4"/>
    <property type="match status" value="1"/>
</dbReference>
<dbReference type="GO" id="GO:0000724">
    <property type="term" value="P:double-strand break repair via homologous recombination"/>
    <property type="evidence" value="ECO:0007669"/>
    <property type="project" value="TreeGrafter"/>
</dbReference>
<keyword evidence="9" id="KW-0539">Nucleus</keyword>
<dbReference type="GO" id="GO:1901255">
    <property type="term" value="P:nucleotide-excision repair involved in interstrand cross-link repair"/>
    <property type="evidence" value="ECO:0007669"/>
    <property type="project" value="TreeGrafter"/>
</dbReference>
<keyword evidence="7" id="KW-0238">DNA-binding</keyword>
<feature type="domain" description="ERCC4" evidence="11">
    <location>
        <begin position="794"/>
        <end position="874"/>
    </location>
</feature>
<dbReference type="GO" id="GO:0000712">
    <property type="term" value="P:resolution of meiotic recombination intermediates"/>
    <property type="evidence" value="ECO:0007669"/>
    <property type="project" value="TreeGrafter"/>
</dbReference>
<evidence type="ECO:0000256" key="9">
    <source>
        <dbReference type="ARBA" id="ARBA00023242"/>
    </source>
</evidence>